<protein>
    <submittedName>
        <fullName evidence="2">Uncharacterized protein</fullName>
    </submittedName>
</protein>
<keyword evidence="1" id="KW-0175">Coiled coil</keyword>
<evidence type="ECO:0000313" key="2">
    <source>
        <dbReference type="EMBL" id="CAF1045375.1"/>
    </source>
</evidence>
<feature type="coiled-coil region" evidence="1">
    <location>
        <begin position="179"/>
        <end position="306"/>
    </location>
</feature>
<dbReference type="OrthoDB" id="10436327at2759"/>
<feature type="coiled-coil region" evidence="1">
    <location>
        <begin position="604"/>
        <end position="690"/>
    </location>
</feature>
<reference evidence="2" key="1">
    <citation type="submission" date="2021-02" db="EMBL/GenBank/DDBJ databases">
        <authorList>
            <person name="Nowell W R."/>
        </authorList>
    </citation>
    <scope>NUCLEOTIDE SEQUENCE</scope>
    <source>
        <strain evidence="2">Ploen Becks lab</strain>
    </source>
</reference>
<accession>A0A814K1M6</accession>
<feature type="non-terminal residue" evidence="2">
    <location>
        <position position="1"/>
    </location>
</feature>
<proteinExistence type="predicted"/>
<name>A0A814K1M6_9BILA</name>
<feature type="coiled-coil region" evidence="1">
    <location>
        <begin position="48"/>
        <end position="108"/>
    </location>
</feature>
<keyword evidence="3" id="KW-1185">Reference proteome</keyword>
<feature type="coiled-coil region" evidence="1">
    <location>
        <begin position="344"/>
        <end position="409"/>
    </location>
</feature>
<evidence type="ECO:0000313" key="3">
    <source>
        <dbReference type="Proteomes" id="UP000663879"/>
    </source>
</evidence>
<organism evidence="2 3">
    <name type="scientific">Brachionus calyciflorus</name>
    <dbReference type="NCBI Taxonomy" id="104777"/>
    <lineage>
        <taxon>Eukaryota</taxon>
        <taxon>Metazoa</taxon>
        <taxon>Spiralia</taxon>
        <taxon>Gnathifera</taxon>
        <taxon>Rotifera</taxon>
        <taxon>Eurotatoria</taxon>
        <taxon>Monogononta</taxon>
        <taxon>Pseudotrocha</taxon>
        <taxon>Ploima</taxon>
        <taxon>Brachionidae</taxon>
        <taxon>Brachionus</taxon>
    </lineage>
</organism>
<dbReference type="Proteomes" id="UP000663879">
    <property type="component" value="Unassembled WGS sequence"/>
</dbReference>
<evidence type="ECO:0000256" key="1">
    <source>
        <dbReference type="SAM" id="Coils"/>
    </source>
</evidence>
<sequence>MELINDFLEHEYERLNLNDDFLNETDQVKLTYFFNLFIDLERKYLTNFEDIKRLNQEHKDEISQLQETILKVKELTEEREHFNFKEENSQLKSKIKYLEEELESTQYELEVCLKNQQSKNDISSSDTSEDLSESTIEMLILEGFGKIVGAPVHEKIAVILADRQRLIEEISMLKNTVPFAQELEQFNTQQEEIQTLKKQLEDLNKKLQEDETNSSSTNSDYIYKIENTKLVQENLNLRNEVEKLYDEIGISESDLKQSKEQNENLHVEIEELNNELDELIQYKSNYDHLKKEYDKLSTCLKQHEKLLNDKLSSPRIGQTTTHTIIEDKNLKTPKLELEWIRGENEKLLLDLEKTQTKLNDKINQYNEIKNQLSQKDEEMKEFIKKYEQNETTKDDILILQKKIITLENELGLEKDAHLKSIETGEERLKDLLSRNDNLWSQLSDLDSMYKDCLSIIQQQNENIENLKSKNDDLENDIKLKEEVVNSQKIQIENLTNDLESKDKRIDLLEHNYKALSNNSEVANENYKCRLDALNSEIDSLKEKAFAYEKKEFDYKLEVESLNKEIKFIVAQNEQQNSKLLQDFLSLQEKYAKVNFEVVKLNESNSEHEKFLKEKNDLLSKLENEKKEVIFSLDQERNEKRQLNEKIKSLEISNEKNIDKINVINEALNRVELQKSKLEIKAKELENLQLKFEQ</sequence>
<feature type="coiled-coil region" evidence="1">
    <location>
        <begin position="449"/>
        <end position="578"/>
    </location>
</feature>
<comment type="caution">
    <text evidence="2">The sequence shown here is derived from an EMBL/GenBank/DDBJ whole genome shotgun (WGS) entry which is preliminary data.</text>
</comment>
<gene>
    <name evidence="2" type="ORF">OXX778_LOCUS18557</name>
</gene>
<dbReference type="EMBL" id="CAJNOC010005197">
    <property type="protein sequence ID" value="CAF1045375.1"/>
    <property type="molecule type" value="Genomic_DNA"/>
</dbReference>
<dbReference type="AlphaFoldDB" id="A0A814K1M6"/>